<dbReference type="AlphaFoldDB" id="A0A2H1KR33"/>
<organism evidence="3 4">
    <name type="scientific">Brevibacterium linens</name>
    <dbReference type="NCBI Taxonomy" id="1703"/>
    <lineage>
        <taxon>Bacteria</taxon>
        <taxon>Bacillati</taxon>
        <taxon>Actinomycetota</taxon>
        <taxon>Actinomycetes</taxon>
        <taxon>Micrococcales</taxon>
        <taxon>Brevibacteriaceae</taxon>
        <taxon>Brevibacterium</taxon>
    </lineage>
</organism>
<evidence type="ECO:0000256" key="1">
    <source>
        <dbReference type="SAM" id="MobiDB-lite"/>
    </source>
</evidence>
<dbReference type="Proteomes" id="UP000234498">
    <property type="component" value="Unassembled WGS sequence"/>
</dbReference>
<reference evidence="3 4" key="1">
    <citation type="submission" date="2017-03" db="EMBL/GenBank/DDBJ databases">
        <authorList>
            <person name="Afonso C.L."/>
            <person name="Miller P.J."/>
            <person name="Scott M.A."/>
            <person name="Spackman E."/>
            <person name="Goraichik I."/>
            <person name="Dimitrov K.M."/>
            <person name="Suarez D.L."/>
            <person name="Swayne D.E."/>
        </authorList>
    </citation>
    <scope>NUCLEOTIDE SEQUENCE [LARGE SCALE GENOMIC DNA]</scope>
    <source>
        <strain evidence="3 4">Mu101</strain>
    </source>
</reference>
<dbReference type="EMBL" id="FXZA01000077">
    <property type="protein sequence ID" value="SMY02177.1"/>
    <property type="molecule type" value="Genomic_DNA"/>
</dbReference>
<dbReference type="Pfam" id="PF13751">
    <property type="entry name" value="DDE_Tnp_1_6"/>
    <property type="match status" value="1"/>
</dbReference>
<gene>
    <name evidence="3" type="ORF">BLIN101_03547</name>
</gene>
<evidence type="ECO:0000259" key="2">
    <source>
        <dbReference type="Pfam" id="PF13751"/>
    </source>
</evidence>
<feature type="domain" description="Transposase DDE" evidence="2">
    <location>
        <begin position="274"/>
        <end position="339"/>
    </location>
</feature>
<evidence type="ECO:0000313" key="4">
    <source>
        <dbReference type="Proteomes" id="UP000234498"/>
    </source>
</evidence>
<feature type="non-terminal residue" evidence="3">
    <location>
        <position position="1"/>
    </location>
</feature>
<name>A0A2H1KR33_BRELN</name>
<dbReference type="PANTHER" id="PTHR33408">
    <property type="entry name" value="TRANSPOSASE"/>
    <property type="match status" value="1"/>
</dbReference>
<proteinExistence type="predicted"/>
<dbReference type="RefSeq" id="WP_219618169.1">
    <property type="nucleotide sequence ID" value="NZ_FXZA01000077.1"/>
</dbReference>
<accession>A0A2H1KR33</accession>
<feature type="compositionally biased region" description="Basic and acidic residues" evidence="1">
    <location>
        <begin position="52"/>
        <end position="64"/>
    </location>
</feature>
<evidence type="ECO:0000313" key="3">
    <source>
        <dbReference type="EMBL" id="SMY02177.1"/>
    </source>
</evidence>
<dbReference type="InterPro" id="IPR025668">
    <property type="entry name" value="Tnp_DDE_dom"/>
</dbReference>
<protein>
    <submittedName>
        <fullName evidence="3">Transposase DDE domain-containing protein</fullName>
    </submittedName>
</protein>
<sequence>RREEYIRDLIDEITAEAAEADADDEQLNIDDDDDQAARTALIAGKGARSRSGKADRLDRARECADSIDQAPPSNTDREIEKSEGVLAKKEAVYQAAYDERLARYHAWRAAPVHSRGQRPVMHPEEYPRLRAKKDVIERSRDAIAAKKAKLAAAEVAQSKTRNLTDPDSRLMKNRFGFVQGYNLQLSVSDDHVILAAETFADAVDVGLFEPMLKATAREYEAACGVEPEIGLALADAGYHSTQNLECPGPDRLLPDRQSRKLSKVDAVAEVSKSAPIQAMRERMAVPANLELYKRRGALVEPANGWVKERRGLRRFSMRGLKKVAGEAKLMAAVVNIGRLNAVRGFAATV</sequence>
<feature type="region of interest" description="Disordered" evidence="1">
    <location>
        <begin position="41"/>
        <end position="77"/>
    </location>
</feature>